<accession>A0A120EIC5</accession>
<dbReference type="EMBL" id="LRPH01000039">
    <property type="protein sequence ID" value="KWU65190.1"/>
    <property type="molecule type" value="Genomic_DNA"/>
</dbReference>
<evidence type="ECO:0000313" key="2">
    <source>
        <dbReference type="Proteomes" id="UP000065797"/>
    </source>
</evidence>
<evidence type="ECO:0000313" key="1">
    <source>
        <dbReference type="EMBL" id="KWU65190.1"/>
    </source>
</evidence>
<gene>
    <name evidence="1" type="ORF">AWW70_10835</name>
</gene>
<protein>
    <submittedName>
        <fullName evidence="1">Uncharacterized protein</fullName>
    </submittedName>
</protein>
<comment type="caution">
    <text evidence="1">The sequence shown here is derived from an EMBL/GenBank/DDBJ whole genome shotgun (WGS) entry which is preliminary data.</text>
</comment>
<reference evidence="1 2" key="1">
    <citation type="submission" date="2016-01" db="EMBL/GenBank/DDBJ databases">
        <authorList>
            <person name="McClelland M."/>
            <person name="Jain A."/>
            <person name="Saraogi P."/>
            <person name="Mendelson R."/>
            <person name="Westerman R."/>
            <person name="SanMiguel P."/>
            <person name="Csonka L."/>
        </authorList>
    </citation>
    <scope>NUCLEOTIDE SEQUENCE [LARGE SCALE GENOMIC DNA]</scope>
    <source>
        <strain evidence="1 2">PE8-15</strain>
    </source>
</reference>
<sequence>MEAFDTIRYRLREFHGFALVVAGMDLEIVTGKRPAILTNLENRKWLFMKLSIFILKVRATSLLH</sequence>
<dbReference type="RefSeq" id="WP_060749864.1">
    <property type="nucleotide sequence ID" value="NZ_CP150648.1"/>
</dbReference>
<name>A0A120EIC5_BACMY</name>
<organism evidence="1 2">
    <name type="scientific">Bacillus mycoides</name>
    <dbReference type="NCBI Taxonomy" id="1405"/>
    <lineage>
        <taxon>Bacteria</taxon>
        <taxon>Bacillati</taxon>
        <taxon>Bacillota</taxon>
        <taxon>Bacilli</taxon>
        <taxon>Bacillales</taxon>
        <taxon>Bacillaceae</taxon>
        <taxon>Bacillus</taxon>
        <taxon>Bacillus cereus group</taxon>
    </lineage>
</organism>
<proteinExistence type="predicted"/>
<dbReference type="AlphaFoldDB" id="A0A120EIC5"/>
<dbReference type="Proteomes" id="UP000065797">
    <property type="component" value="Unassembled WGS sequence"/>
</dbReference>